<dbReference type="PANTHER" id="PTHR47338">
    <property type="entry name" value="ZN(II)2CYS6 TRANSCRIPTION FACTOR (EUROFUNG)-RELATED"/>
    <property type="match status" value="1"/>
</dbReference>
<evidence type="ECO:0000256" key="1">
    <source>
        <dbReference type="ARBA" id="ARBA00004123"/>
    </source>
</evidence>
<dbReference type="SMART" id="SM00906">
    <property type="entry name" value="Fungal_trans"/>
    <property type="match status" value="1"/>
</dbReference>
<feature type="domain" description="Zn(2)-C6 fungal-type" evidence="6">
    <location>
        <begin position="6"/>
        <end position="40"/>
    </location>
</feature>
<evidence type="ECO:0000256" key="3">
    <source>
        <dbReference type="ARBA" id="ARBA00023015"/>
    </source>
</evidence>
<reference evidence="7" key="1">
    <citation type="journal article" date="2021" name="Nat. Commun.">
        <title>Genetic determinants of endophytism in the Arabidopsis root mycobiome.</title>
        <authorList>
            <person name="Mesny F."/>
            <person name="Miyauchi S."/>
            <person name="Thiergart T."/>
            <person name="Pickel B."/>
            <person name="Atanasova L."/>
            <person name="Karlsson M."/>
            <person name="Huettel B."/>
            <person name="Barry K.W."/>
            <person name="Haridas S."/>
            <person name="Chen C."/>
            <person name="Bauer D."/>
            <person name="Andreopoulos W."/>
            <person name="Pangilinan J."/>
            <person name="LaButti K."/>
            <person name="Riley R."/>
            <person name="Lipzen A."/>
            <person name="Clum A."/>
            <person name="Drula E."/>
            <person name="Henrissat B."/>
            <person name="Kohler A."/>
            <person name="Grigoriev I.V."/>
            <person name="Martin F.M."/>
            <person name="Hacquard S."/>
        </authorList>
    </citation>
    <scope>NUCLEOTIDE SEQUENCE</scope>
    <source>
        <strain evidence="7">MPI-SDFR-AT-0120</strain>
    </source>
</reference>
<protein>
    <submittedName>
        <fullName evidence="7">NADH dehydrogenase</fullName>
    </submittedName>
</protein>
<gene>
    <name evidence="7" type="ORF">FB567DRAFT_26016</name>
</gene>
<evidence type="ECO:0000313" key="7">
    <source>
        <dbReference type="EMBL" id="KAH7095298.1"/>
    </source>
</evidence>
<dbReference type="SUPFAM" id="SSF57701">
    <property type="entry name" value="Zn2/Cys6 DNA-binding domain"/>
    <property type="match status" value="1"/>
</dbReference>
<dbReference type="Pfam" id="PF04082">
    <property type="entry name" value="Fungal_trans"/>
    <property type="match status" value="1"/>
</dbReference>
<sequence>MKHPTACLECRVTKVKCARDPTRPRGACLTCKSRNLECSLPTLNPKERATILRSHPERRPIAPASSVPLGSENLASERPEDIREFIGLYLSLIHGRPHSLFHEQSLWLQYNEGSLPESLATAICGLGCRLSERESDRNLASAFIRKSKTLLAHQLEDITVTNIQTCILLANSYAAEQNHKLEALYFGIANRMAYVLELHKQHPDDDSIWREIKCRTWWSLFMADRWCPPGLGLPKEISVSHPSVELPMNELDFQLLRNTGVPSSTGRRDGIWAFKITLVDILASIQDMNLSLVQERLDRSTIDTQVQCIARRMEHWQGTLPDDMRFSEHNLNLHRHRGYGGMFVALHLGYHYYNILLYFQYLEPNYDPAYNTISYATECRQHGLAFSRLLHTARELGDCHVVYLTVAHMTIVSSSVLLHLLLFGNDAEVDIAKQQLTRNFEALMDLAKYWPCVEKMKRRLFVFQDACLRSSIATYKVDRWIVRFLLEHALPFENDGPSSEGLAVDTSTMSMSHSRIPLGRQILLNETLDDLRSF</sequence>
<keyword evidence="4" id="KW-0804">Transcription</keyword>
<dbReference type="CDD" id="cd12148">
    <property type="entry name" value="fungal_TF_MHR"/>
    <property type="match status" value="1"/>
</dbReference>
<evidence type="ECO:0000256" key="5">
    <source>
        <dbReference type="ARBA" id="ARBA00023242"/>
    </source>
</evidence>
<accession>A0A8K0RLC1</accession>
<evidence type="ECO:0000313" key="8">
    <source>
        <dbReference type="Proteomes" id="UP000813461"/>
    </source>
</evidence>
<keyword evidence="3" id="KW-0805">Transcription regulation</keyword>
<dbReference type="Pfam" id="PF00172">
    <property type="entry name" value="Zn_clus"/>
    <property type="match status" value="1"/>
</dbReference>
<dbReference type="InterPro" id="IPR001138">
    <property type="entry name" value="Zn2Cys6_DnaBD"/>
</dbReference>
<proteinExistence type="predicted"/>
<dbReference type="InterPro" id="IPR050815">
    <property type="entry name" value="TF_fung"/>
</dbReference>
<dbReference type="InterPro" id="IPR036864">
    <property type="entry name" value="Zn2-C6_fun-type_DNA-bd_sf"/>
</dbReference>
<dbReference type="EMBL" id="JAGMVJ010000001">
    <property type="protein sequence ID" value="KAH7095298.1"/>
    <property type="molecule type" value="Genomic_DNA"/>
</dbReference>
<keyword evidence="2" id="KW-0479">Metal-binding</keyword>
<evidence type="ECO:0000256" key="2">
    <source>
        <dbReference type="ARBA" id="ARBA00022723"/>
    </source>
</evidence>
<dbReference type="SMART" id="SM00066">
    <property type="entry name" value="GAL4"/>
    <property type="match status" value="1"/>
</dbReference>
<dbReference type="GO" id="GO:0003677">
    <property type="term" value="F:DNA binding"/>
    <property type="evidence" value="ECO:0007669"/>
    <property type="project" value="InterPro"/>
</dbReference>
<dbReference type="Gene3D" id="4.10.240.10">
    <property type="entry name" value="Zn(2)-C6 fungal-type DNA-binding domain"/>
    <property type="match status" value="1"/>
</dbReference>
<dbReference type="PANTHER" id="PTHR47338:SF16">
    <property type="entry name" value="TRANSCRIPTION FACTOR, PUTATIVE (AFU_ORTHOLOGUE AFUA_2G09360)-RELATED"/>
    <property type="match status" value="1"/>
</dbReference>
<dbReference type="PROSITE" id="PS00463">
    <property type="entry name" value="ZN2_CY6_FUNGAL_1"/>
    <property type="match status" value="1"/>
</dbReference>
<dbReference type="GO" id="GO:0006351">
    <property type="term" value="P:DNA-templated transcription"/>
    <property type="evidence" value="ECO:0007669"/>
    <property type="project" value="InterPro"/>
</dbReference>
<dbReference type="CDD" id="cd00067">
    <property type="entry name" value="GAL4"/>
    <property type="match status" value="1"/>
</dbReference>
<dbReference type="InterPro" id="IPR007219">
    <property type="entry name" value="XnlR_reg_dom"/>
</dbReference>
<organism evidence="7 8">
    <name type="scientific">Paraphoma chrysanthemicola</name>
    <dbReference type="NCBI Taxonomy" id="798071"/>
    <lineage>
        <taxon>Eukaryota</taxon>
        <taxon>Fungi</taxon>
        <taxon>Dikarya</taxon>
        <taxon>Ascomycota</taxon>
        <taxon>Pezizomycotina</taxon>
        <taxon>Dothideomycetes</taxon>
        <taxon>Pleosporomycetidae</taxon>
        <taxon>Pleosporales</taxon>
        <taxon>Pleosporineae</taxon>
        <taxon>Phaeosphaeriaceae</taxon>
        <taxon>Paraphoma</taxon>
    </lineage>
</organism>
<comment type="subcellular location">
    <subcellularLocation>
        <location evidence="1">Nucleus</location>
    </subcellularLocation>
</comment>
<dbReference type="GO" id="GO:0008270">
    <property type="term" value="F:zinc ion binding"/>
    <property type="evidence" value="ECO:0007669"/>
    <property type="project" value="InterPro"/>
</dbReference>
<keyword evidence="5" id="KW-0539">Nucleus</keyword>
<evidence type="ECO:0000256" key="4">
    <source>
        <dbReference type="ARBA" id="ARBA00023163"/>
    </source>
</evidence>
<dbReference type="Proteomes" id="UP000813461">
    <property type="component" value="Unassembled WGS sequence"/>
</dbReference>
<evidence type="ECO:0000259" key="6">
    <source>
        <dbReference type="PROSITE" id="PS50048"/>
    </source>
</evidence>
<dbReference type="AlphaFoldDB" id="A0A8K0RLC1"/>
<dbReference type="GO" id="GO:0000981">
    <property type="term" value="F:DNA-binding transcription factor activity, RNA polymerase II-specific"/>
    <property type="evidence" value="ECO:0007669"/>
    <property type="project" value="InterPro"/>
</dbReference>
<dbReference type="OrthoDB" id="1924787at2759"/>
<keyword evidence="8" id="KW-1185">Reference proteome</keyword>
<comment type="caution">
    <text evidence="7">The sequence shown here is derived from an EMBL/GenBank/DDBJ whole genome shotgun (WGS) entry which is preliminary data.</text>
</comment>
<dbReference type="GO" id="GO:0005634">
    <property type="term" value="C:nucleus"/>
    <property type="evidence" value="ECO:0007669"/>
    <property type="project" value="UniProtKB-SubCell"/>
</dbReference>
<name>A0A8K0RLC1_9PLEO</name>
<dbReference type="PROSITE" id="PS50048">
    <property type="entry name" value="ZN2_CY6_FUNGAL_2"/>
    <property type="match status" value="1"/>
</dbReference>